<dbReference type="KEGG" id="gtr:GLOTRDRAFT_120638"/>
<reference evidence="2 3" key="1">
    <citation type="journal article" date="2012" name="Science">
        <title>The Paleozoic origin of enzymatic lignin decomposition reconstructed from 31 fungal genomes.</title>
        <authorList>
            <person name="Floudas D."/>
            <person name="Binder M."/>
            <person name="Riley R."/>
            <person name="Barry K."/>
            <person name="Blanchette R.A."/>
            <person name="Henrissat B."/>
            <person name="Martinez A.T."/>
            <person name="Otillar R."/>
            <person name="Spatafora J.W."/>
            <person name="Yadav J.S."/>
            <person name="Aerts A."/>
            <person name="Benoit I."/>
            <person name="Boyd A."/>
            <person name="Carlson A."/>
            <person name="Copeland A."/>
            <person name="Coutinho P.M."/>
            <person name="de Vries R.P."/>
            <person name="Ferreira P."/>
            <person name="Findley K."/>
            <person name="Foster B."/>
            <person name="Gaskell J."/>
            <person name="Glotzer D."/>
            <person name="Gorecki P."/>
            <person name="Heitman J."/>
            <person name="Hesse C."/>
            <person name="Hori C."/>
            <person name="Igarashi K."/>
            <person name="Jurgens J.A."/>
            <person name="Kallen N."/>
            <person name="Kersten P."/>
            <person name="Kohler A."/>
            <person name="Kuees U."/>
            <person name="Kumar T.K.A."/>
            <person name="Kuo A."/>
            <person name="LaButti K."/>
            <person name="Larrondo L.F."/>
            <person name="Lindquist E."/>
            <person name="Ling A."/>
            <person name="Lombard V."/>
            <person name="Lucas S."/>
            <person name="Lundell T."/>
            <person name="Martin R."/>
            <person name="McLaughlin D.J."/>
            <person name="Morgenstern I."/>
            <person name="Morin E."/>
            <person name="Murat C."/>
            <person name="Nagy L.G."/>
            <person name="Nolan M."/>
            <person name="Ohm R.A."/>
            <person name="Patyshakuliyeva A."/>
            <person name="Rokas A."/>
            <person name="Ruiz-Duenas F.J."/>
            <person name="Sabat G."/>
            <person name="Salamov A."/>
            <person name="Samejima M."/>
            <person name="Schmutz J."/>
            <person name="Slot J.C."/>
            <person name="St John F."/>
            <person name="Stenlid J."/>
            <person name="Sun H."/>
            <person name="Sun S."/>
            <person name="Syed K."/>
            <person name="Tsang A."/>
            <person name="Wiebenga A."/>
            <person name="Young D."/>
            <person name="Pisabarro A."/>
            <person name="Eastwood D.C."/>
            <person name="Martin F."/>
            <person name="Cullen D."/>
            <person name="Grigoriev I.V."/>
            <person name="Hibbett D.S."/>
        </authorList>
    </citation>
    <scope>NUCLEOTIDE SEQUENCE [LARGE SCALE GENOMIC DNA]</scope>
    <source>
        <strain evidence="2 3">ATCC 11539</strain>
    </source>
</reference>
<dbReference type="HOGENOM" id="CLU_976773_0_0_1"/>
<protein>
    <submittedName>
        <fullName evidence="2">Uncharacterized protein</fullName>
    </submittedName>
</protein>
<dbReference type="EMBL" id="KB469299">
    <property type="protein sequence ID" value="EPQ57478.1"/>
    <property type="molecule type" value="Genomic_DNA"/>
</dbReference>
<evidence type="ECO:0000313" key="3">
    <source>
        <dbReference type="Proteomes" id="UP000030669"/>
    </source>
</evidence>
<accession>S7QDL9</accession>
<proteinExistence type="predicted"/>
<evidence type="ECO:0000313" key="2">
    <source>
        <dbReference type="EMBL" id="EPQ57478.1"/>
    </source>
</evidence>
<dbReference type="GeneID" id="19300664"/>
<evidence type="ECO:0000256" key="1">
    <source>
        <dbReference type="SAM" id="MobiDB-lite"/>
    </source>
</evidence>
<keyword evidence="3" id="KW-1185">Reference proteome</keyword>
<dbReference type="RefSeq" id="XP_007864570.1">
    <property type="nucleotide sequence ID" value="XM_007866379.1"/>
</dbReference>
<dbReference type="STRING" id="670483.S7QDL9"/>
<name>S7QDL9_GLOTA</name>
<dbReference type="Proteomes" id="UP000030669">
    <property type="component" value="Unassembled WGS sequence"/>
</dbReference>
<dbReference type="OrthoDB" id="6359816at2759"/>
<dbReference type="AlphaFoldDB" id="S7QDL9"/>
<feature type="region of interest" description="Disordered" evidence="1">
    <location>
        <begin position="265"/>
        <end position="285"/>
    </location>
</feature>
<gene>
    <name evidence="2" type="ORF">GLOTRDRAFT_120638</name>
</gene>
<sequence length="285" mass="31629">MSPMEKNTEPSGSVVETFKAYFSGHCLRGTDAFGVCIYSDQSPLGWRLGLKCRAGKGITGKPKMNFLFDPKSVNPRLGRLYISIDVREEHALQYRELVEAFEVQALPDVSPSKIGSWEISGSCLAIRFTVAWGPGRTRLSKSEPEGPVRSVAMQKSLADSMQDGQFLDTRFFAYSKRRHLGRVDTPLPVYANSELLKDKSPYFTTLLSSEDFSECSLNVLEGGFPKDQQSFFDDYDYGSDSDLEDETLFQEETCDSEPAALLSAEAQARSPGNARDIGLVHSSEK</sequence>
<organism evidence="2 3">
    <name type="scientific">Gloeophyllum trabeum (strain ATCC 11539 / FP-39264 / Madison 617)</name>
    <name type="common">Brown rot fungus</name>
    <dbReference type="NCBI Taxonomy" id="670483"/>
    <lineage>
        <taxon>Eukaryota</taxon>
        <taxon>Fungi</taxon>
        <taxon>Dikarya</taxon>
        <taxon>Basidiomycota</taxon>
        <taxon>Agaricomycotina</taxon>
        <taxon>Agaricomycetes</taxon>
        <taxon>Gloeophyllales</taxon>
        <taxon>Gloeophyllaceae</taxon>
        <taxon>Gloeophyllum</taxon>
    </lineage>
</organism>